<accession>A0AAV7K1P5</accession>
<feature type="region of interest" description="Disordered" evidence="4">
    <location>
        <begin position="284"/>
        <end position="318"/>
    </location>
</feature>
<dbReference type="InterPro" id="IPR013761">
    <property type="entry name" value="SAM/pointed_sf"/>
</dbReference>
<evidence type="ECO:0000256" key="4">
    <source>
        <dbReference type="SAM" id="MobiDB-lite"/>
    </source>
</evidence>
<dbReference type="EMBL" id="JAKMXF010000222">
    <property type="protein sequence ID" value="KAI6654680.1"/>
    <property type="molecule type" value="Genomic_DNA"/>
</dbReference>
<evidence type="ECO:0000259" key="6">
    <source>
        <dbReference type="PROSITE" id="PS51433"/>
    </source>
</evidence>
<feature type="compositionally biased region" description="Low complexity" evidence="4">
    <location>
        <begin position="289"/>
        <end position="298"/>
    </location>
</feature>
<keyword evidence="2 3" id="KW-0238">DNA-binding</keyword>
<feature type="domain" description="ETS" evidence="5">
    <location>
        <begin position="331"/>
        <end position="411"/>
    </location>
</feature>
<dbReference type="InterPro" id="IPR003118">
    <property type="entry name" value="Pointed_dom"/>
</dbReference>
<dbReference type="Gene3D" id="1.10.10.10">
    <property type="entry name" value="Winged helix-like DNA-binding domain superfamily/Winged helix DNA-binding domain"/>
    <property type="match status" value="1"/>
</dbReference>
<protein>
    <recommendedName>
        <fullName evidence="9">ETS domain-containing protein</fullName>
    </recommendedName>
</protein>
<dbReference type="PRINTS" id="PR00454">
    <property type="entry name" value="ETSDOMAIN"/>
</dbReference>
<feature type="domain" description="PNT" evidence="6">
    <location>
        <begin position="104"/>
        <end position="192"/>
    </location>
</feature>
<dbReference type="SMART" id="SM00251">
    <property type="entry name" value="SAM_PNT"/>
    <property type="match status" value="1"/>
</dbReference>
<dbReference type="PANTHER" id="PTHR11849">
    <property type="entry name" value="ETS"/>
    <property type="match status" value="1"/>
</dbReference>
<dbReference type="Pfam" id="PF02198">
    <property type="entry name" value="SAM_PNT"/>
    <property type="match status" value="1"/>
</dbReference>
<evidence type="ECO:0000256" key="2">
    <source>
        <dbReference type="ARBA" id="ARBA00023125"/>
    </source>
</evidence>
<dbReference type="SUPFAM" id="SSF46785">
    <property type="entry name" value="Winged helix' DNA-binding domain"/>
    <property type="match status" value="1"/>
</dbReference>
<evidence type="ECO:0000313" key="7">
    <source>
        <dbReference type="EMBL" id="KAI6654680.1"/>
    </source>
</evidence>
<comment type="similarity">
    <text evidence="1 3">Belongs to the ETS family.</text>
</comment>
<dbReference type="PROSITE" id="PS50061">
    <property type="entry name" value="ETS_DOMAIN_3"/>
    <property type="match status" value="1"/>
</dbReference>
<dbReference type="GO" id="GO:0000981">
    <property type="term" value="F:DNA-binding transcription factor activity, RNA polymerase II-specific"/>
    <property type="evidence" value="ECO:0007669"/>
    <property type="project" value="TreeGrafter"/>
</dbReference>
<dbReference type="Proteomes" id="UP001165289">
    <property type="component" value="Unassembled WGS sequence"/>
</dbReference>
<sequence length="543" mass="62184">MDNDNRFNYQVPTPNHEISNPNIMLQRTRQRYSPFNSKSLPSNFRRMTLREVGNHLNENSSVSDFGSQEIVSNMYEDPGIEQNNKQFSTVMPEDMDIVEEILKTSLNDYERHMQDHNIPQNPYEWSYDGVVLFVAWCNQKFNLNSDIKRFANFDGARLCHLEGHQLLDLLGPDSAARWQIMYQLLQFFKKKYKTTDTIPRNDWSSLLRHSENVMNMTNPGSNMITPPTLVISDNNEPPHSPNLHPKLTQDNLLHPDRFVVNHPARQNLFLNCLNHIPGQEMCGPPMTPSPISTPLSTPGQSPQASPHHSPCPSPTLHLLNPHSSPTGCGPIQLWQFLLELLLDSKCQSFIHWTDKEWEFKLVNPEEVAKKWGQRKNKPKMNYEKLSRGLRYYYDKNIIHKVPGKRYVYRFVCDVQRHVGCPFEELILKLKGESELVHSPVHSHPPSSISAEPAFTFTPEYLISRGSPSTFCPSPTLFCPSPTPYSYPNHYPPSPIAYPSSPTVVHNQIQINESAPTNFSLSPLNSPASLHHSVVSPNHGFYFQ</sequence>
<evidence type="ECO:0000313" key="8">
    <source>
        <dbReference type="Proteomes" id="UP001165289"/>
    </source>
</evidence>
<dbReference type="PROSITE" id="PS00346">
    <property type="entry name" value="ETS_DOMAIN_2"/>
    <property type="match status" value="1"/>
</dbReference>
<dbReference type="PANTHER" id="PTHR11849:SF289">
    <property type="entry name" value="ETS-LIKE PROTEIN POINTED"/>
    <property type="match status" value="1"/>
</dbReference>
<evidence type="ECO:0000259" key="5">
    <source>
        <dbReference type="PROSITE" id="PS50061"/>
    </source>
</evidence>
<evidence type="ECO:0000256" key="1">
    <source>
        <dbReference type="ARBA" id="ARBA00005562"/>
    </source>
</evidence>
<dbReference type="PROSITE" id="PS00345">
    <property type="entry name" value="ETS_DOMAIN_1"/>
    <property type="match status" value="1"/>
</dbReference>
<keyword evidence="8" id="KW-1185">Reference proteome</keyword>
<dbReference type="InterPro" id="IPR036388">
    <property type="entry name" value="WH-like_DNA-bd_sf"/>
</dbReference>
<name>A0AAV7K1P5_9METZ</name>
<comment type="caution">
    <text evidence="7">The sequence shown here is derived from an EMBL/GenBank/DDBJ whole genome shotgun (WGS) entry which is preliminary data.</text>
</comment>
<dbReference type="InterPro" id="IPR000418">
    <property type="entry name" value="Ets_dom"/>
</dbReference>
<evidence type="ECO:0008006" key="9">
    <source>
        <dbReference type="Google" id="ProtNLM"/>
    </source>
</evidence>
<dbReference type="PROSITE" id="PS51433">
    <property type="entry name" value="PNT"/>
    <property type="match status" value="1"/>
</dbReference>
<keyword evidence="3" id="KW-0539">Nucleus</keyword>
<organism evidence="7 8">
    <name type="scientific">Oopsacas minuta</name>
    <dbReference type="NCBI Taxonomy" id="111878"/>
    <lineage>
        <taxon>Eukaryota</taxon>
        <taxon>Metazoa</taxon>
        <taxon>Porifera</taxon>
        <taxon>Hexactinellida</taxon>
        <taxon>Hexasterophora</taxon>
        <taxon>Lyssacinosida</taxon>
        <taxon>Leucopsacidae</taxon>
        <taxon>Oopsacas</taxon>
    </lineage>
</organism>
<evidence type="ECO:0000256" key="3">
    <source>
        <dbReference type="RuleBase" id="RU004019"/>
    </source>
</evidence>
<gene>
    <name evidence="7" type="ORF">LOD99_1074</name>
</gene>
<dbReference type="InterPro" id="IPR046328">
    <property type="entry name" value="ETS_fam"/>
</dbReference>
<comment type="subcellular location">
    <subcellularLocation>
        <location evidence="3">Nucleus</location>
    </subcellularLocation>
</comment>
<dbReference type="SMART" id="SM00413">
    <property type="entry name" value="ETS"/>
    <property type="match status" value="1"/>
</dbReference>
<dbReference type="Pfam" id="PF00178">
    <property type="entry name" value="Ets"/>
    <property type="match status" value="1"/>
</dbReference>
<dbReference type="AlphaFoldDB" id="A0AAV7K1P5"/>
<dbReference type="GO" id="GO:0005634">
    <property type="term" value="C:nucleus"/>
    <property type="evidence" value="ECO:0007669"/>
    <property type="project" value="UniProtKB-SubCell"/>
</dbReference>
<dbReference type="GO" id="GO:0030154">
    <property type="term" value="P:cell differentiation"/>
    <property type="evidence" value="ECO:0007669"/>
    <property type="project" value="TreeGrafter"/>
</dbReference>
<dbReference type="SUPFAM" id="SSF47769">
    <property type="entry name" value="SAM/Pointed domain"/>
    <property type="match status" value="1"/>
</dbReference>
<dbReference type="Gene3D" id="1.10.150.50">
    <property type="entry name" value="Transcription Factor, Ets-1"/>
    <property type="match status" value="1"/>
</dbReference>
<dbReference type="GO" id="GO:0043565">
    <property type="term" value="F:sequence-specific DNA binding"/>
    <property type="evidence" value="ECO:0007669"/>
    <property type="project" value="InterPro"/>
</dbReference>
<proteinExistence type="inferred from homology"/>
<dbReference type="InterPro" id="IPR036390">
    <property type="entry name" value="WH_DNA-bd_sf"/>
</dbReference>
<reference evidence="7 8" key="1">
    <citation type="journal article" date="2023" name="BMC Biol.">
        <title>The compact genome of the sponge Oopsacas minuta (Hexactinellida) is lacking key metazoan core genes.</title>
        <authorList>
            <person name="Santini S."/>
            <person name="Schenkelaars Q."/>
            <person name="Jourda C."/>
            <person name="Duchesne M."/>
            <person name="Belahbib H."/>
            <person name="Rocher C."/>
            <person name="Selva M."/>
            <person name="Riesgo A."/>
            <person name="Vervoort M."/>
            <person name="Leys S.P."/>
            <person name="Kodjabachian L."/>
            <person name="Le Bivic A."/>
            <person name="Borchiellini C."/>
            <person name="Claverie J.M."/>
            <person name="Renard E."/>
        </authorList>
    </citation>
    <scope>NUCLEOTIDE SEQUENCE [LARGE SCALE GENOMIC DNA]</scope>
    <source>
        <strain evidence="7">SPO-2</strain>
    </source>
</reference>